<evidence type="ECO:0000256" key="2">
    <source>
        <dbReference type="PROSITE-ProRule" id="PRU00192"/>
    </source>
</evidence>
<dbReference type="Gene3D" id="1.20.1270.60">
    <property type="entry name" value="Arfaptin homology (AH) domain/BAR domain"/>
    <property type="match status" value="1"/>
</dbReference>
<feature type="region of interest" description="Disordered" evidence="3">
    <location>
        <begin position="393"/>
        <end position="420"/>
    </location>
</feature>
<evidence type="ECO:0000256" key="3">
    <source>
        <dbReference type="SAM" id="MobiDB-lite"/>
    </source>
</evidence>
<dbReference type="OMA" id="YCDATHK"/>
<dbReference type="SUPFAM" id="SSF50044">
    <property type="entry name" value="SH3-domain"/>
    <property type="match status" value="1"/>
</dbReference>
<dbReference type="InterPro" id="IPR027267">
    <property type="entry name" value="AH/BAR_dom_sf"/>
</dbReference>
<dbReference type="CDD" id="cd00174">
    <property type="entry name" value="SH3"/>
    <property type="match status" value="1"/>
</dbReference>
<accession>A0A0B2VTQ2</accession>
<gene>
    <name evidence="5" type="ORF">Tcan_02979</name>
</gene>
<dbReference type="InterPro" id="IPR036028">
    <property type="entry name" value="SH3-like_dom_sf"/>
</dbReference>
<dbReference type="AlphaFoldDB" id="A0A0B2VTQ2"/>
<dbReference type="GO" id="GO:0005654">
    <property type="term" value="C:nucleoplasm"/>
    <property type="evidence" value="ECO:0007669"/>
    <property type="project" value="TreeGrafter"/>
</dbReference>
<feature type="domain" description="SH3" evidence="4">
    <location>
        <begin position="480"/>
        <end position="541"/>
    </location>
</feature>
<sequence>MAKKKSGDDYGLSKHGSEMSLDAALVACINNITDIKPSKVVIDVHKQLIVKFQPAVKSVADTGFNLLRAFHNVQKMSEAYVKSIDMLAESGNSAFPAARQRAVELKELASYMREVNRRHKETIGKFSLLVTKVNAYGHDEKEKLKEFHRSYEAREKAMKKSLHKKKQHDPDALEKFYVKERNLALRQQYQRYKFFVERHNEWLRDYMCLFGAFKQMFGELPIPETCDNAVNKEDEAGHKNAIFDDEGYVAPYAFAEKTDSVRADNLSQKSISQLSDVPKVSSTYHVQDEVHKISQLSDVPKVSSTYHVQDEVHKSVPNNDAFFNENFTVQRFEPEVAASVLPPDQSDSSDVIVRYRDTKYQASTADKAINVMPASSMPPTEVVRFRDVATTTAPYENYPQEPLEPPGHISGRPSSYREPTLQPIPAVRRNISDRIASLSMTALNDGPNVREPTSKGVMFRPSNINAVPTAFVQQPFMAADYGKMLVCIHNFHGQTANQLSLKAGEKVILIKCGSKGWVFTKHVESQRTGWFPSRYVQILPDSPVTTQL</sequence>
<dbReference type="OrthoDB" id="10255964at2759"/>
<dbReference type="GO" id="GO:0051764">
    <property type="term" value="P:actin crosslink formation"/>
    <property type="evidence" value="ECO:0007669"/>
    <property type="project" value="TreeGrafter"/>
</dbReference>
<dbReference type="GO" id="GO:0005829">
    <property type="term" value="C:cytosol"/>
    <property type="evidence" value="ECO:0007669"/>
    <property type="project" value="TreeGrafter"/>
</dbReference>
<comment type="caution">
    <text evidence="5">The sequence shown here is derived from an EMBL/GenBank/DDBJ whole genome shotgun (WGS) entry which is preliminary data.</text>
</comment>
<dbReference type="Proteomes" id="UP000031036">
    <property type="component" value="Unassembled WGS sequence"/>
</dbReference>
<evidence type="ECO:0000256" key="1">
    <source>
        <dbReference type="ARBA" id="ARBA00022443"/>
    </source>
</evidence>
<dbReference type="Pfam" id="PF00018">
    <property type="entry name" value="SH3_1"/>
    <property type="match status" value="1"/>
</dbReference>
<dbReference type="InterPro" id="IPR001452">
    <property type="entry name" value="SH3_domain"/>
</dbReference>
<dbReference type="EMBL" id="JPKZ01000872">
    <property type="protein sequence ID" value="KHN85073.1"/>
    <property type="molecule type" value="Genomic_DNA"/>
</dbReference>
<keyword evidence="1 2" id="KW-0728">SH3 domain</keyword>
<keyword evidence="6" id="KW-1185">Reference proteome</keyword>
<dbReference type="InterPro" id="IPR027681">
    <property type="entry name" value="IRSp53/IRTKS/Pinkbar"/>
</dbReference>
<reference evidence="5 6" key="1">
    <citation type="submission" date="2014-11" db="EMBL/GenBank/DDBJ databases">
        <title>Genetic blueprint of the zoonotic pathogen Toxocara canis.</title>
        <authorList>
            <person name="Zhu X.-Q."/>
            <person name="Korhonen P.K."/>
            <person name="Cai H."/>
            <person name="Young N.D."/>
            <person name="Nejsum P."/>
            <person name="von Samson-Himmelstjerna G."/>
            <person name="Boag P.R."/>
            <person name="Tan P."/>
            <person name="Li Q."/>
            <person name="Min J."/>
            <person name="Yang Y."/>
            <person name="Wang X."/>
            <person name="Fang X."/>
            <person name="Hall R.S."/>
            <person name="Hofmann A."/>
            <person name="Sternberg P.W."/>
            <person name="Jex A.R."/>
            <person name="Gasser R.B."/>
        </authorList>
    </citation>
    <scope>NUCLEOTIDE SEQUENCE [LARGE SCALE GENOMIC DNA]</scope>
    <source>
        <strain evidence="5">PN_DK_2014</strain>
    </source>
</reference>
<dbReference type="GO" id="GO:0051017">
    <property type="term" value="P:actin filament bundle assembly"/>
    <property type="evidence" value="ECO:0007669"/>
    <property type="project" value="TreeGrafter"/>
</dbReference>
<name>A0A0B2VTQ2_TOXCA</name>
<dbReference type="Gene3D" id="2.30.30.40">
    <property type="entry name" value="SH3 Domains"/>
    <property type="match status" value="1"/>
</dbReference>
<protein>
    <recommendedName>
        <fullName evidence="4">SH3 domain-containing protein</fullName>
    </recommendedName>
</protein>
<evidence type="ECO:0000313" key="6">
    <source>
        <dbReference type="Proteomes" id="UP000031036"/>
    </source>
</evidence>
<dbReference type="PANTHER" id="PTHR14206:SF7">
    <property type="entry name" value="INSULIN RECEPTOR SUBSTRATE 53 KDA, ISOFORM A"/>
    <property type="match status" value="1"/>
</dbReference>
<dbReference type="PROSITE" id="PS50002">
    <property type="entry name" value="SH3"/>
    <property type="match status" value="1"/>
</dbReference>
<dbReference type="SUPFAM" id="SSF103657">
    <property type="entry name" value="BAR/IMD domain-like"/>
    <property type="match status" value="1"/>
</dbReference>
<dbReference type="PANTHER" id="PTHR14206">
    <property type="entry name" value="BRAIN-SPECIFIC ANGIOGENESIS INHIBITOR 1-ASSOCIATED PROTEIN 2"/>
    <property type="match status" value="1"/>
</dbReference>
<dbReference type="SMART" id="SM00326">
    <property type="entry name" value="SH3"/>
    <property type="match status" value="1"/>
</dbReference>
<evidence type="ECO:0000313" key="5">
    <source>
        <dbReference type="EMBL" id="KHN85073.1"/>
    </source>
</evidence>
<organism evidence="5 6">
    <name type="scientific">Toxocara canis</name>
    <name type="common">Canine roundworm</name>
    <dbReference type="NCBI Taxonomy" id="6265"/>
    <lineage>
        <taxon>Eukaryota</taxon>
        <taxon>Metazoa</taxon>
        <taxon>Ecdysozoa</taxon>
        <taxon>Nematoda</taxon>
        <taxon>Chromadorea</taxon>
        <taxon>Rhabditida</taxon>
        <taxon>Spirurina</taxon>
        <taxon>Ascaridomorpha</taxon>
        <taxon>Ascaridoidea</taxon>
        <taxon>Toxocaridae</taxon>
        <taxon>Toxocara</taxon>
    </lineage>
</organism>
<evidence type="ECO:0000259" key="4">
    <source>
        <dbReference type="PROSITE" id="PS50002"/>
    </source>
</evidence>
<proteinExistence type="predicted"/>
<dbReference type="GO" id="GO:0030838">
    <property type="term" value="P:positive regulation of actin filament polymerization"/>
    <property type="evidence" value="ECO:0007669"/>
    <property type="project" value="TreeGrafter"/>
</dbReference>